<evidence type="ECO:0000256" key="1">
    <source>
        <dbReference type="SAM" id="MobiDB-lite"/>
    </source>
</evidence>
<feature type="compositionally biased region" description="Basic and acidic residues" evidence="1">
    <location>
        <begin position="60"/>
        <end position="76"/>
    </location>
</feature>
<comment type="caution">
    <text evidence="2">The sequence shown here is derived from an EMBL/GenBank/DDBJ whole genome shotgun (WGS) entry which is preliminary data.</text>
</comment>
<gene>
    <name evidence="2" type="ORF">E2562_006317</name>
</gene>
<feature type="compositionally biased region" description="Acidic residues" evidence="1">
    <location>
        <begin position="47"/>
        <end position="59"/>
    </location>
</feature>
<accession>A0A6G1EHH9</accession>
<dbReference type="EMBL" id="SPHZ02000003">
    <property type="protein sequence ID" value="KAF0923413.1"/>
    <property type="molecule type" value="Genomic_DNA"/>
</dbReference>
<evidence type="ECO:0000313" key="3">
    <source>
        <dbReference type="Proteomes" id="UP000479710"/>
    </source>
</evidence>
<keyword evidence="3" id="KW-1185">Reference proteome</keyword>
<reference evidence="2 3" key="1">
    <citation type="submission" date="2019-11" db="EMBL/GenBank/DDBJ databases">
        <title>Whole genome sequence of Oryza granulata.</title>
        <authorList>
            <person name="Li W."/>
        </authorList>
    </citation>
    <scope>NUCLEOTIDE SEQUENCE [LARGE SCALE GENOMIC DNA]</scope>
    <source>
        <strain evidence="3">cv. Menghai</strain>
        <tissue evidence="2">Leaf</tissue>
    </source>
</reference>
<dbReference type="Proteomes" id="UP000479710">
    <property type="component" value="Unassembled WGS sequence"/>
</dbReference>
<feature type="region of interest" description="Disordered" evidence="1">
    <location>
        <begin position="25"/>
        <end position="100"/>
    </location>
</feature>
<proteinExistence type="predicted"/>
<protein>
    <submittedName>
        <fullName evidence="2">Uncharacterized protein</fullName>
    </submittedName>
</protein>
<name>A0A6G1EHH9_9ORYZ</name>
<sequence>MALDTGTGCKIGGVVISGVISKAPLDGADERFRDEEGYGWGSSNNDSSEEEEQEVSQDDEGLKSKASKFEDDKMLGEECGGSSGKELDSVQAMEGTLAKG</sequence>
<dbReference type="AlphaFoldDB" id="A0A6G1EHH9"/>
<evidence type="ECO:0000313" key="2">
    <source>
        <dbReference type="EMBL" id="KAF0923413.1"/>
    </source>
</evidence>
<organism evidence="2 3">
    <name type="scientific">Oryza meyeriana var. granulata</name>
    <dbReference type="NCBI Taxonomy" id="110450"/>
    <lineage>
        <taxon>Eukaryota</taxon>
        <taxon>Viridiplantae</taxon>
        <taxon>Streptophyta</taxon>
        <taxon>Embryophyta</taxon>
        <taxon>Tracheophyta</taxon>
        <taxon>Spermatophyta</taxon>
        <taxon>Magnoliopsida</taxon>
        <taxon>Liliopsida</taxon>
        <taxon>Poales</taxon>
        <taxon>Poaceae</taxon>
        <taxon>BOP clade</taxon>
        <taxon>Oryzoideae</taxon>
        <taxon>Oryzeae</taxon>
        <taxon>Oryzinae</taxon>
        <taxon>Oryza</taxon>
        <taxon>Oryza meyeriana</taxon>
    </lineage>
</organism>